<gene>
    <name evidence="7" type="ORF">D1O30_02525</name>
</gene>
<dbReference type="Gene3D" id="3.90.180.10">
    <property type="entry name" value="Medium-chain alcohol dehydrogenases, catalytic domain"/>
    <property type="match status" value="1"/>
</dbReference>
<dbReference type="Gene3D" id="3.40.50.720">
    <property type="entry name" value="NAD(P)-binding Rossmann-like Domain"/>
    <property type="match status" value="2"/>
</dbReference>
<comment type="similarity">
    <text evidence="2">Belongs to the zinc-containing alcohol dehydrogenase family.</text>
</comment>
<evidence type="ECO:0000256" key="5">
    <source>
        <dbReference type="ARBA" id="ARBA00023002"/>
    </source>
</evidence>
<dbReference type="Proteomes" id="UP000268623">
    <property type="component" value="Unassembled WGS sequence"/>
</dbReference>
<dbReference type="AlphaFoldDB" id="A0A3M9XL41"/>
<dbReference type="EMBL" id="QWDD01000001">
    <property type="protein sequence ID" value="RNJ48671.1"/>
    <property type="molecule type" value="Genomic_DNA"/>
</dbReference>
<dbReference type="InterPro" id="IPR000683">
    <property type="entry name" value="Gfo/Idh/MocA-like_OxRdtase_N"/>
</dbReference>
<dbReference type="SUPFAM" id="SSF55347">
    <property type="entry name" value="Glyceraldehyde-3-phosphate dehydrogenase-like, C-terminal domain"/>
    <property type="match status" value="1"/>
</dbReference>
<dbReference type="PANTHER" id="PTHR43350">
    <property type="entry name" value="NAD-DEPENDENT ALCOHOL DEHYDROGENASE"/>
    <property type="match status" value="1"/>
</dbReference>
<evidence type="ECO:0000313" key="8">
    <source>
        <dbReference type="Proteomes" id="UP000268623"/>
    </source>
</evidence>
<dbReference type="InterPro" id="IPR020843">
    <property type="entry name" value="ER"/>
</dbReference>
<evidence type="ECO:0000256" key="3">
    <source>
        <dbReference type="ARBA" id="ARBA00022723"/>
    </source>
</evidence>
<organism evidence="7 8">
    <name type="scientific">Methylocystis hirsuta</name>
    <dbReference type="NCBI Taxonomy" id="369798"/>
    <lineage>
        <taxon>Bacteria</taxon>
        <taxon>Pseudomonadati</taxon>
        <taxon>Pseudomonadota</taxon>
        <taxon>Alphaproteobacteria</taxon>
        <taxon>Hyphomicrobiales</taxon>
        <taxon>Methylocystaceae</taxon>
        <taxon>Methylocystis</taxon>
    </lineage>
</organism>
<dbReference type="RefSeq" id="WP_123174668.1">
    <property type="nucleotide sequence ID" value="NZ_QWDD01000001.1"/>
</dbReference>
<comment type="cofactor">
    <cofactor evidence="1">
        <name>Zn(2+)</name>
        <dbReference type="ChEBI" id="CHEBI:29105"/>
    </cofactor>
</comment>
<protein>
    <submittedName>
        <fullName evidence="7">Oxidoreductase</fullName>
    </submittedName>
</protein>
<evidence type="ECO:0000256" key="1">
    <source>
        <dbReference type="ARBA" id="ARBA00001947"/>
    </source>
</evidence>
<comment type="caution">
    <text evidence="7">The sequence shown here is derived from an EMBL/GenBank/DDBJ whole genome shotgun (WGS) entry which is preliminary data.</text>
</comment>
<dbReference type="GO" id="GO:0000166">
    <property type="term" value="F:nucleotide binding"/>
    <property type="evidence" value="ECO:0007669"/>
    <property type="project" value="InterPro"/>
</dbReference>
<proteinExistence type="inferred from homology"/>
<dbReference type="InterPro" id="IPR013154">
    <property type="entry name" value="ADH-like_N"/>
</dbReference>
<dbReference type="InterPro" id="IPR013149">
    <property type="entry name" value="ADH-like_C"/>
</dbReference>
<dbReference type="SUPFAM" id="SSF51735">
    <property type="entry name" value="NAD(P)-binding Rossmann-fold domains"/>
    <property type="match status" value="2"/>
</dbReference>
<dbReference type="InterPro" id="IPR036291">
    <property type="entry name" value="NAD(P)-bd_dom_sf"/>
</dbReference>
<dbReference type="PANTHER" id="PTHR43350:SF19">
    <property type="entry name" value="D-GULOSIDE 3-DEHYDROGENASE"/>
    <property type="match status" value="1"/>
</dbReference>
<dbReference type="InterPro" id="IPR055170">
    <property type="entry name" value="GFO_IDH_MocA-like_dom"/>
</dbReference>
<accession>A0A3M9XL41</accession>
<evidence type="ECO:0000313" key="7">
    <source>
        <dbReference type="EMBL" id="RNJ48671.1"/>
    </source>
</evidence>
<dbReference type="Pfam" id="PF00107">
    <property type="entry name" value="ADH_zinc_N"/>
    <property type="match status" value="1"/>
</dbReference>
<keyword evidence="3" id="KW-0479">Metal-binding</keyword>
<dbReference type="GO" id="GO:0016491">
    <property type="term" value="F:oxidoreductase activity"/>
    <property type="evidence" value="ECO:0007669"/>
    <property type="project" value="UniProtKB-KW"/>
</dbReference>
<name>A0A3M9XL41_9HYPH</name>
<evidence type="ECO:0000259" key="6">
    <source>
        <dbReference type="SMART" id="SM00829"/>
    </source>
</evidence>
<dbReference type="CDD" id="cd08255">
    <property type="entry name" value="2-desacetyl-2-hydroxyethyl_bacteriochlorophyllide_like"/>
    <property type="match status" value="1"/>
</dbReference>
<dbReference type="Pfam" id="PF01408">
    <property type="entry name" value="GFO_IDH_MocA"/>
    <property type="match status" value="1"/>
</dbReference>
<sequence length="709" mass="75303">MKQVEQNYRSGELRVAEVPAPRAGTGQILVATRVSLISSGTEKQLMDLAKASLAGKAMARPDLVRRVVRNVQRDGLRPTIEKVFAKLDTPIPLGYSLAGEVIEVGRNVTGFSVGDRVACAGAGFANHAEINVVPKNLAVRIPEGVDDEDASFSTLGAIAMQGVRLAETTLGERVVVMGLGLIGLISVQLLKACGCRVLGFDPMPERAALAQELGADVAVSSALTESVANFTRGYGADAVLLTASTKSNEPINVAAEISRLKGRVIVVGLVGMTLDREPFYKRELELKLSLSYGPGRHDPAYEISGHDYPLPYVRWTEQRNLESFLELIGAGKVTPKRLLTHRFPIADAESAYRVMEKGEPHLAMLLTYPEATSEGVTRLIQRAAPKKAKKGQSHVSFIGLGNYAKSVLLPAVRKAGGVTLTHVATSTGLSAGHAGEKFGFASIATDADAIITSEDTDTVFIATRHDSHARLAADALKSGKHVFCEKPMAMNGDELAEVAAAAAAADTIFTVGFNRRFSPLLMKAKAALSPRAGPLVMLYRINAGAIPGDSWIQRDEGGGRIVGEICHFLDTLTYLCGALPEEVSAVAARDLADAVSILIKFADGSTGTIVYSSVGDPNVPKEYLEIFASGRVILLDDYRRLHVTANGKSTSTKGAQDKGQLALVDAFLKAAQGGEEAPIPLRELVAVTETTFAIEEAIRTGSVVVIGTQ</sequence>
<dbReference type="Pfam" id="PF22725">
    <property type="entry name" value="GFO_IDH_MocA_C3"/>
    <property type="match status" value="1"/>
</dbReference>
<dbReference type="GO" id="GO:0046872">
    <property type="term" value="F:metal ion binding"/>
    <property type="evidence" value="ECO:0007669"/>
    <property type="project" value="UniProtKB-KW"/>
</dbReference>
<dbReference type="OrthoDB" id="9792935at2"/>
<reference evidence="7 8" key="1">
    <citation type="submission" date="2018-08" db="EMBL/GenBank/DDBJ databases">
        <title>Genome sequence of Methylocystis hirsuta CSC1, a methanotroph able to accumulate PHAs.</title>
        <authorList>
            <person name="Bordel S."/>
            <person name="Rodriguez E."/>
            <person name="Gancedo J."/>
            <person name="Munoz R."/>
        </authorList>
    </citation>
    <scope>NUCLEOTIDE SEQUENCE [LARGE SCALE GENOMIC DNA]</scope>
    <source>
        <strain evidence="7 8">CSC1</strain>
    </source>
</reference>
<keyword evidence="4" id="KW-0862">Zinc</keyword>
<dbReference type="SUPFAM" id="SSF50129">
    <property type="entry name" value="GroES-like"/>
    <property type="match status" value="1"/>
</dbReference>
<evidence type="ECO:0000256" key="4">
    <source>
        <dbReference type="ARBA" id="ARBA00022833"/>
    </source>
</evidence>
<dbReference type="Pfam" id="PF08240">
    <property type="entry name" value="ADH_N"/>
    <property type="match status" value="1"/>
</dbReference>
<keyword evidence="8" id="KW-1185">Reference proteome</keyword>
<dbReference type="SMART" id="SM00829">
    <property type="entry name" value="PKS_ER"/>
    <property type="match status" value="1"/>
</dbReference>
<feature type="domain" description="Enoyl reductase (ER)" evidence="6">
    <location>
        <begin position="59"/>
        <end position="364"/>
    </location>
</feature>
<evidence type="ECO:0000256" key="2">
    <source>
        <dbReference type="ARBA" id="ARBA00008072"/>
    </source>
</evidence>
<dbReference type="Gene3D" id="3.30.360.10">
    <property type="entry name" value="Dihydrodipicolinate Reductase, domain 2"/>
    <property type="match status" value="1"/>
</dbReference>
<dbReference type="InterPro" id="IPR011032">
    <property type="entry name" value="GroES-like_sf"/>
</dbReference>
<keyword evidence="5" id="KW-0560">Oxidoreductase</keyword>